<organism evidence="2 3">
    <name type="scientific">Streptosporangium oxazolinicum</name>
    <dbReference type="NCBI Taxonomy" id="909287"/>
    <lineage>
        <taxon>Bacteria</taxon>
        <taxon>Bacillati</taxon>
        <taxon>Actinomycetota</taxon>
        <taxon>Actinomycetes</taxon>
        <taxon>Streptosporangiales</taxon>
        <taxon>Streptosporangiaceae</taxon>
        <taxon>Streptosporangium</taxon>
    </lineage>
</organism>
<dbReference type="InterPro" id="IPR037401">
    <property type="entry name" value="SnoaL-like"/>
</dbReference>
<evidence type="ECO:0000259" key="1">
    <source>
        <dbReference type="Pfam" id="PF12680"/>
    </source>
</evidence>
<dbReference type="SUPFAM" id="SSF54427">
    <property type="entry name" value="NTF2-like"/>
    <property type="match status" value="1"/>
</dbReference>
<protein>
    <submittedName>
        <fullName evidence="2">Nuclear transport factor 2 family protein</fullName>
    </submittedName>
</protein>
<dbReference type="Pfam" id="PF12680">
    <property type="entry name" value="SnoaL_2"/>
    <property type="match status" value="1"/>
</dbReference>
<feature type="domain" description="SnoaL-like" evidence="1">
    <location>
        <begin position="14"/>
        <end position="118"/>
    </location>
</feature>
<accession>A0ABP8ALG6</accession>
<dbReference type="InterPro" id="IPR032710">
    <property type="entry name" value="NTF2-like_dom_sf"/>
</dbReference>
<reference evidence="3" key="1">
    <citation type="journal article" date="2019" name="Int. J. Syst. Evol. Microbiol.">
        <title>The Global Catalogue of Microorganisms (GCM) 10K type strain sequencing project: providing services to taxonomists for standard genome sequencing and annotation.</title>
        <authorList>
            <consortium name="The Broad Institute Genomics Platform"/>
            <consortium name="The Broad Institute Genome Sequencing Center for Infectious Disease"/>
            <person name="Wu L."/>
            <person name="Ma J."/>
        </authorList>
    </citation>
    <scope>NUCLEOTIDE SEQUENCE [LARGE SCALE GENOMIC DNA]</scope>
    <source>
        <strain evidence="3">JCM 17388</strain>
    </source>
</reference>
<sequence length="144" mass="16269">MPSKEAVEIFGRNMELVSAGKIREWVDLFTEDAVLEFPFPPPGFPPHIKGKEALYEHMKNFPQLLEVTFSTPVYYDAADPGLVIADFTSEGRALMTGNRFHQTYLSLVWTANGKITRYRDFWDPWVIIQALGGPEALAGPVENH</sequence>
<evidence type="ECO:0000313" key="2">
    <source>
        <dbReference type="EMBL" id="GAA4185908.1"/>
    </source>
</evidence>
<gene>
    <name evidence="2" type="ORF">GCM10022252_17050</name>
</gene>
<dbReference type="EMBL" id="BAABAQ010000002">
    <property type="protein sequence ID" value="GAA4185908.1"/>
    <property type="molecule type" value="Genomic_DNA"/>
</dbReference>
<dbReference type="Gene3D" id="3.10.450.50">
    <property type="match status" value="1"/>
</dbReference>
<keyword evidence="3" id="KW-1185">Reference proteome</keyword>
<dbReference type="Proteomes" id="UP001501251">
    <property type="component" value="Unassembled WGS sequence"/>
</dbReference>
<name>A0ABP8ALG6_9ACTN</name>
<comment type="caution">
    <text evidence="2">The sequence shown here is derived from an EMBL/GenBank/DDBJ whole genome shotgun (WGS) entry which is preliminary data.</text>
</comment>
<evidence type="ECO:0000313" key="3">
    <source>
        <dbReference type="Proteomes" id="UP001501251"/>
    </source>
</evidence>
<dbReference type="RefSeq" id="WP_344916717.1">
    <property type="nucleotide sequence ID" value="NZ_BAABAQ010000002.1"/>
</dbReference>
<proteinExistence type="predicted"/>